<evidence type="ECO:0000256" key="3">
    <source>
        <dbReference type="ARBA" id="ARBA00047960"/>
    </source>
</evidence>
<dbReference type="EC" id="2.5.1.18" evidence="1"/>
<dbReference type="PANTHER" id="PTHR11260">
    <property type="entry name" value="GLUTATHIONE S-TRANSFERASE, GST, SUPERFAMILY, GST DOMAIN CONTAINING"/>
    <property type="match status" value="1"/>
</dbReference>
<dbReference type="Gene3D" id="3.40.30.10">
    <property type="entry name" value="Glutaredoxin"/>
    <property type="match status" value="1"/>
</dbReference>
<dbReference type="GO" id="GO:0004364">
    <property type="term" value="F:glutathione transferase activity"/>
    <property type="evidence" value="ECO:0007669"/>
    <property type="project" value="UniProtKB-EC"/>
</dbReference>
<evidence type="ECO:0000313" key="8">
    <source>
        <dbReference type="Proteomes" id="UP001370490"/>
    </source>
</evidence>
<dbReference type="PROSITE" id="PS50404">
    <property type="entry name" value="GST_NTER"/>
    <property type="match status" value="1"/>
</dbReference>
<dbReference type="FunFam" id="3.40.30.10:FF:000014">
    <property type="entry name" value="Tau class glutathione S-transferase"/>
    <property type="match status" value="1"/>
</dbReference>
<dbReference type="CDD" id="cd03185">
    <property type="entry name" value="GST_C_Tau"/>
    <property type="match status" value="1"/>
</dbReference>
<dbReference type="SFLD" id="SFLDS00019">
    <property type="entry name" value="Glutathione_Transferase_(cytos"/>
    <property type="match status" value="1"/>
</dbReference>
<dbReference type="SUPFAM" id="SSF52833">
    <property type="entry name" value="Thioredoxin-like"/>
    <property type="match status" value="1"/>
</dbReference>
<evidence type="ECO:0000256" key="2">
    <source>
        <dbReference type="ARBA" id="ARBA00022679"/>
    </source>
</evidence>
<dbReference type="Proteomes" id="UP001370490">
    <property type="component" value="Unassembled WGS sequence"/>
</dbReference>
<dbReference type="CDD" id="cd03058">
    <property type="entry name" value="GST_N_Tau"/>
    <property type="match status" value="1"/>
</dbReference>
<evidence type="ECO:0000259" key="5">
    <source>
        <dbReference type="PROSITE" id="PS50404"/>
    </source>
</evidence>
<evidence type="ECO:0000256" key="4">
    <source>
        <dbReference type="RuleBase" id="RU003494"/>
    </source>
</evidence>
<dbReference type="InterPro" id="IPR004046">
    <property type="entry name" value="GST_C"/>
</dbReference>
<proteinExistence type="inferred from homology"/>
<dbReference type="Gene3D" id="1.20.1050.10">
    <property type="match status" value="1"/>
</dbReference>
<dbReference type="InterPro" id="IPR010987">
    <property type="entry name" value="Glutathione-S-Trfase_C-like"/>
</dbReference>
<dbReference type="InterPro" id="IPR036249">
    <property type="entry name" value="Thioredoxin-like_sf"/>
</dbReference>
<keyword evidence="8" id="KW-1185">Reference proteome</keyword>
<sequence length="220" mass="25306">MANEEVVLLDFSPSPFGMRVKIALALKDIKYEYRHEDIFNKSPLLEKVNPVHKKIPVLIHNGGPICESSLILEYIDEVWKDKTPNFLPHDPYQRAHARFWVDFIDRKLHVPGYKIWTTKGDEQEEGKRQFIESLKVLEAELGEKTYFGDAELGLLDIALLPFYCWFYSYEAFGKFCIEAECPKLVAWGKRCMERECVSKAVPSPKAIHEGAIQCVALGLN</sequence>
<comment type="caution">
    <text evidence="7">The sequence shown here is derived from an EMBL/GenBank/DDBJ whole genome shotgun (WGS) entry which is preliminary data.</text>
</comment>
<dbReference type="GO" id="GO:0005737">
    <property type="term" value="C:cytoplasm"/>
    <property type="evidence" value="ECO:0007669"/>
    <property type="project" value="TreeGrafter"/>
</dbReference>
<dbReference type="SFLD" id="SFLDG01152">
    <property type="entry name" value="Main.3:_Omega-_and_Tau-like"/>
    <property type="match status" value="1"/>
</dbReference>
<reference evidence="7 8" key="1">
    <citation type="submission" date="2023-12" db="EMBL/GenBank/DDBJ databases">
        <title>A high-quality genome assembly for Dillenia turbinata (Dilleniales).</title>
        <authorList>
            <person name="Chanderbali A."/>
        </authorList>
    </citation>
    <scope>NUCLEOTIDE SEQUENCE [LARGE SCALE GENOMIC DNA]</scope>
    <source>
        <strain evidence="7">LSX21</strain>
        <tissue evidence="7">Leaf</tissue>
    </source>
</reference>
<feature type="domain" description="GST N-terminal" evidence="5">
    <location>
        <begin position="4"/>
        <end position="83"/>
    </location>
</feature>
<dbReference type="Pfam" id="PF00043">
    <property type="entry name" value="GST_C"/>
    <property type="match status" value="1"/>
</dbReference>
<protein>
    <recommendedName>
        <fullName evidence="1">glutathione transferase</fullName>
        <ecNumber evidence="1">2.5.1.18</ecNumber>
    </recommendedName>
</protein>
<comment type="catalytic activity">
    <reaction evidence="3">
        <text>RX + glutathione = an S-substituted glutathione + a halide anion + H(+)</text>
        <dbReference type="Rhea" id="RHEA:16437"/>
        <dbReference type="ChEBI" id="CHEBI:15378"/>
        <dbReference type="ChEBI" id="CHEBI:16042"/>
        <dbReference type="ChEBI" id="CHEBI:17792"/>
        <dbReference type="ChEBI" id="CHEBI:57925"/>
        <dbReference type="ChEBI" id="CHEBI:90779"/>
        <dbReference type="EC" id="2.5.1.18"/>
    </reaction>
</comment>
<name>A0AAN8US28_9MAGN</name>
<accession>A0AAN8US28</accession>
<organism evidence="7 8">
    <name type="scientific">Dillenia turbinata</name>
    <dbReference type="NCBI Taxonomy" id="194707"/>
    <lineage>
        <taxon>Eukaryota</taxon>
        <taxon>Viridiplantae</taxon>
        <taxon>Streptophyta</taxon>
        <taxon>Embryophyta</taxon>
        <taxon>Tracheophyta</taxon>
        <taxon>Spermatophyta</taxon>
        <taxon>Magnoliopsida</taxon>
        <taxon>eudicotyledons</taxon>
        <taxon>Gunneridae</taxon>
        <taxon>Pentapetalae</taxon>
        <taxon>Dilleniales</taxon>
        <taxon>Dilleniaceae</taxon>
        <taxon>Dillenia</taxon>
    </lineage>
</organism>
<dbReference type="PROSITE" id="PS50405">
    <property type="entry name" value="GST_CTER"/>
    <property type="match status" value="1"/>
</dbReference>
<gene>
    <name evidence="7" type="ORF">RJ641_017737</name>
</gene>
<dbReference type="InterPro" id="IPR040079">
    <property type="entry name" value="Glutathione_S-Trfase"/>
</dbReference>
<dbReference type="SUPFAM" id="SSF47616">
    <property type="entry name" value="GST C-terminal domain-like"/>
    <property type="match status" value="1"/>
</dbReference>
<dbReference type="Pfam" id="PF02798">
    <property type="entry name" value="GST_N"/>
    <property type="match status" value="1"/>
</dbReference>
<keyword evidence="2" id="KW-0808">Transferase</keyword>
<dbReference type="GO" id="GO:0006749">
    <property type="term" value="P:glutathione metabolic process"/>
    <property type="evidence" value="ECO:0007669"/>
    <property type="project" value="InterPro"/>
</dbReference>
<feature type="domain" description="GST C-terminal" evidence="6">
    <location>
        <begin position="90"/>
        <end position="212"/>
    </location>
</feature>
<dbReference type="FunFam" id="1.20.1050.10:FF:000018">
    <property type="entry name" value="Glutathione S-transferase U20"/>
    <property type="match status" value="1"/>
</dbReference>
<dbReference type="InterPro" id="IPR004045">
    <property type="entry name" value="Glutathione_S-Trfase_N"/>
</dbReference>
<dbReference type="AlphaFoldDB" id="A0AAN8US28"/>
<comment type="similarity">
    <text evidence="4">Belongs to the GST superfamily.</text>
</comment>
<evidence type="ECO:0000256" key="1">
    <source>
        <dbReference type="ARBA" id="ARBA00012452"/>
    </source>
</evidence>
<evidence type="ECO:0000259" key="6">
    <source>
        <dbReference type="PROSITE" id="PS50405"/>
    </source>
</evidence>
<dbReference type="PANTHER" id="PTHR11260:SF764">
    <property type="entry name" value="GLUTATHIONE TRANSFERASE"/>
    <property type="match status" value="1"/>
</dbReference>
<dbReference type="SFLD" id="SFLDG00358">
    <property type="entry name" value="Main_(cytGST)"/>
    <property type="match status" value="1"/>
</dbReference>
<dbReference type="InterPro" id="IPR045073">
    <property type="entry name" value="Omega/Tau-like"/>
</dbReference>
<dbReference type="InterPro" id="IPR045074">
    <property type="entry name" value="GST_C_Tau"/>
</dbReference>
<dbReference type="InterPro" id="IPR036282">
    <property type="entry name" value="Glutathione-S-Trfase_C_sf"/>
</dbReference>
<evidence type="ECO:0000313" key="7">
    <source>
        <dbReference type="EMBL" id="KAK6916986.1"/>
    </source>
</evidence>
<dbReference type="EMBL" id="JBAMMX010000023">
    <property type="protein sequence ID" value="KAK6916986.1"/>
    <property type="molecule type" value="Genomic_DNA"/>
</dbReference>